<dbReference type="InterPro" id="IPR002637">
    <property type="entry name" value="RdgB/HAM1"/>
</dbReference>
<protein>
    <recommendedName>
        <fullName evidence="12">dITP/XTP pyrophosphatase</fullName>
        <ecNumber evidence="11">3.6.1.66</ecNumber>
    </recommendedName>
    <alternativeName>
        <fullName evidence="13">Non-canonical purine NTP pyrophosphatase</fullName>
    </alternativeName>
    <alternativeName>
        <fullName evidence="14">Non-standard purine NTP pyrophosphatase</fullName>
    </alternativeName>
    <alternativeName>
        <fullName evidence="16">Nucleoside-triphosphate diphosphatase</fullName>
    </alternativeName>
    <alternativeName>
        <fullName evidence="15">Nucleoside-triphosphate pyrophosphatase</fullName>
    </alternativeName>
</protein>
<name>A0A485M4P8_9ZZZZ</name>
<sequence length="198" mass="21010">MKLLAATTNQGKIREISEILSGLGILVVTPQEINLTIDVKEDGATFAENAAIKARAWSRAAGLPAVADDSGLCVDALGGRPGVLSARFSGPDATDAKNIALLLKLLEGKPDRSARFVCAAALAWETGEVILAEGVYEGVITREPRGKGGFGYDPVFLDPELNKTLAEMSPEEKNARSHRRKALDGLKDLLVKSGRLDS</sequence>
<evidence type="ECO:0000256" key="8">
    <source>
        <dbReference type="ARBA" id="ARBA00023080"/>
    </source>
</evidence>
<evidence type="ECO:0000256" key="10">
    <source>
        <dbReference type="ARBA" id="ARBA00052017"/>
    </source>
</evidence>
<evidence type="ECO:0000256" key="15">
    <source>
        <dbReference type="ARBA" id="ARBA00083186"/>
    </source>
</evidence>
<dbReference type="GO" id="GO:0009146">
    <property type="term" value="P:purine nucleoside triphosphate catabolic process"/>
    <property type="evidence" value="ECO:0007669"/>
    <property type="project" value="UniProtKB-ARBA"/>
</dbReference>
<dbReference type="InterPro" id="IPR020922">
    <property type="entry name" value="dITP/XTP_pyrophosphatase"/>
</dbReference>
<comment type="catalytic activity">
    <reaction evidence="9">
        <text>dITP + H2O = dIMP + diphosphate + H(+)</text>
        <dbReference type="Rhea" id="RHEA:28342"/>
        <dbReference type="ChEBI" id="CHEBI:15377"/>
        <dbReference type="ChEBI" id="CHEBI:15378"/>
        <dbReference type="ChEBI" id="CHEBI:33019"/>
        <dbReference type="ChEBI" id="CHEBI:61194"/>
        <dbReference type="ChEBI" id="CHEBI:61382"/>
        <dbReference type="EC" id="3.6.1.66"/>
    </reaction>
</comment>
<dbReference type="FunFam" id="3.90.950.10:FF:000001">
    <property type="entry name" value="dITP/XTP pyrophosphatase"/>
    <property type="match status" value="1"/>
</dbReference>
<dbReference type="AlphaFoldDB" id="A0A485M4P8"/>
<evidence type="ECO:0000256" key="14">
    <source>
        <dbReference type="ARBA" id="ARBA00078805"/>
    </source>
</evidence>
<gene>
    <name evidence="17" type="ORF">SCFA_630009</name>
</gene>
<reference evidence="17" key="1">
    <citation type="submission" date="2019-03" db="EMBL/GenBank/DDBJ databases">
        <authorList>
            <person name="Hao L."/>
        </authorList>
    </citation>
    <scope>NUCLEOTIDE SEQUENCE</scope>
</reference>
<evidence type="ECO:0000256" key="13">
    <source>
        <dbReference type="ARBA" id="ARBA00075987"/>
    </source>
</evidence>
<keyword evidence="7" id="KW-0460">Magnesium</keyword>
<evidence type="ECO:0000256" key="2">
    <source>
        <dbReference type="ARBA" id="ARBA00008023"/>
    </source>
</evidence>
<dbReference type="GO" id="GO:0000166">
    <property type="term" value="F:nucleotide binding"/>
    <property type="evidence" value="ECO:0007669"/>
    <property type="project" value="UniProtKB-KW"/>
</dbReference>
<dbReference type="GO" id="GO:0005829">
    <property type="term" value="C:cytosol"/>
    <property type="evidence" value="ECO:0007669"/>
    <property type="project" value="TreeGrafter"/>
</dbReference>
<evidence type="ECO:0000256" key="16">
    <source>
        <dbReference type="ARBA" id="ARBA00083635"/>
    </source>
</evidence>
<dbReference type="Gene3D" id="3.90.950.10">
    <property type="match status" value="1"/>
</dbReference>
<evidence type="ECO:0000256" key="3">
    <source>
        <dbReference type="ARBA" id="ARBA00011738"/>
    </source>
</evidence>
<dbReference type="PANTHER" id="PTHR11067">
    <property type="entry name" value="INOSINE TRIPHOSPHATE PYROPHOSPHATASE/HAM1 PROTEIN"/>
    <property type="match status" value="1"/>
</dbReference>
<evidence type="ECO:0000256" key="4">
    <source>
        <dbReference type="ARBA" id="ARBA00022723"/>
    </source>
</evidence>
<organism evidence="17">
    <name type="scientific">anaerobic digester metagenome</name>
    <dbReference type="NCBI Taxonomy" id="1263854"/>
    <lineage>
        <taxon>unclassified sequences</taxon>
        <taxon>metagenomes</taxon>
        <taxon>ecological metagenomes</taxon>
    </lineage>
</organism>
<dbReference type="Pfam" id="PF01725">
    <property type="entry name" value="Ham1p_like"/>
    <property type="match status" value="1"/>
</dbReference>
<comment type="subunit">
    <text evidence="3">Homodimer.</text>
</comment>
<dbReference type="GO" id="GO:0009117">
    <property type="term" value="P:nucleotide metabolic process"/>
    <property type="evidence" value="ECO:0007669"/>
    <property type="project" value="UniProtKB-KW"/>
</dbReference>
<dbReference type="CDD" id="cd00515">
    <property type="entry name" value="HAM1"/>
    <property type="match status" value="1"/>
</dbReference>
<dbReference type="GO" id="GO:0036222">
    <property type="term" value="F:XTP diphosphatase activity"/>
    <property type="evidence" value="ECO:0007669"/>
    <property type="project" value="UniProtKB-ARBA"/>
</dbReference>
<comment type="cofactor">
    <cofactor evidence="1">
        <name>Mg(2+)</name>
        <dbReference type="ChEBI" id="CHEBI:18420"/>
    </cofactor>
</comment>
<evidence type="ECO:0000256" key="12">
    <source>
        <dbReference type="ARBA" id="ARBA00071289"/>
    </source>
</evidence>
<evidence type="ECO:0000256" key="9">
    <source>
        <dbReference type="ARBA" id="ARBA00051875"/>
    </source>
</evidence>
<proteinExistence type="inferred from homology"/>
<dbReference type="HAMAP" id="MF_01405">
    <property type="entry name" value="Non_canon_purine_NTPase"/>
    <property type="match status" value="1"/>
</dbReference>
<dbReference type="EC" id="3.6.1.66" evidence="11"/>
<dbReference type="GO" id="GO:0046872">
    <property type="term" value="F:metal ion binding"/>
    <property type="evidence" value="ECO:0007669"/>
    <property type="project" value="UniProtKB-KW"/>
</dbReference>
<comment type="catalytic activity">
    <reaction evidence="10">
        <text>XTP + H2O = XMP + diphosphate + H(+)</text>
        <dbReference type="Rhea" id="RHEA:28610"/>
        <dbReference type="ChEBI" id="CHEBI:15377"/>
        <dbReference type="ChEBI" id="CHEBI:15378"/>
        <dbReference type="ChEBI" id="CHEBI:33019"/>
        <dbReference type="ChEBI" id="CHEBI:57464"/>
        <dbReference type="ChEBI" id="CHEBI:61314"/>
        <dbReference type="EC" id="3.6.1.66"/>
    </reaction>
</comment>
<accession>A0A485M4P8</accession>
<keyword evidence="5" id="KW-0547">Nucleotide-binding</keyword>
<evidence type="ECO:0000256" key="6">
    <source>
        <dbReference type="ARBA" id="ARBA00022801"/>
    </source>
</evidence>
<evidence type="ECO:0000256" key="5">
    <source>
        <dbReference type="ARBA" id="ARBA00022741"/>
    </source>
</evidence>
<keyword evidence="8" id="KW-0546">Nucleotide metabolism</keyword>
<comment type="similarity">
    <text evidence="2">Belongs to the HAM1 NTPase family.</text>
</comment>
<dbReference type="GO" id="GO:0035870">
    <property type="term" value="F:dITP diphosphatase activity"/>
    <property type="evidence" value="ECO:0007669"/>
    <property type="project" value="UniProtKB-ARBA"/>
</dbReference>
<dbReference type="GO" id="GO:0017111">
    <property type="term" value="F:ribonucleoside triphosphate phosphatase activity"/>
    <property type="evidence" value="ECO:0007669"/>
    <property type="project" value="InterPro"/>
</dbReference>
<dbReference type="PANTHER" id="PTHR11067:SF9">
    <property type="entry name" value="INOSINE TRIPHOSPHATE PYROPHOSPHATASE"/>
    <property type="match status" value="1"/>
</dbReference>
<evidence type="ECO:0000256" key="7">
    <source>
        <dbReference type="ARBA" id="ARBA00022842"/>
    </source>
</evidence>
<evidence type="ECO:0000256" key="11">
    <source>
        <dbReference type="ARBA" id="ARBA00066468"/>
    </source>
</evidence>
<evidence type="ECO:0000313" key="17">
    <source>
        <dbReference type="EMBL" id="VFU17195.1"/>
    </source>
</evidence>
<dbReference type="InterPro" id="IPR029001">
    <property type="entry name" value="ITPase-like_fam"/>
</dbReference>
<dbReference type="NCBIfam" id="TIGR00042">
    <property type="entry name" value="RdgB/HAM1 family non-canonical purine NTP pyrophosphatase"/>
    <property type="match status" value="1"/>
</dbReference>
<dbReference type="GO" id="GO:0036220">
    <property type="term" value="F:ITP diphosphatase activity"/>
    <property type="evidence" value="ECO:0007669"/>
    <property type="project" value="UniProtKB-EC"/>
</dbReference>
<keyword evidence="4" id="KW-0479">Metal-binding</keyword>
<keyword evidence="6 17" id="KW-0378">Hydrolase</keyword>
<evidence type="ECO:0000256" key="1">
    <source>
        <dbReference type="ARBA" id="ARBA00001946"/>
    </source>
</evidence>
<dbReference type="SUPFAM" id="SSF52972">
    <property type="entry name" value="ITPase-like"/>
    <property type="match status" value="1"/>
</dbReference>
<dbReference type="EMBL" id="CAADRM010000129">
    <property type="protein sequence ID" value="VFU17195.1"/>
    <property type="molecule type" value="Genomic_DNA"/>
</dbReference>